<evidence type="ECO:0000313" key="2">
    <source>
        <dbReference type="EMBL" id="CQR59821.1"/>
    </source>
</evidence>
<evidence type="ECO:0000313" key="3">
    <source>
        <dbReference type="Proteomes" id="UP000035016"/>
    </source>
</evidence>
<feature type="region of interest" description="Disordered" evidence="1">
    <location>
        <begin position="21"/>
        <end position="107"/>
    </location>
</feature>
<feature type="compositionally biased region" description="Basic and acidic residues" evidence="1">
    <location>
        <begin position="146"/>
        <end position="156"/>
    </location>
</feature>
<accession>A0A0F7VSI0</accession>
<sequence>MKKTWWVVPVAGAGAVVARRAWPSGSRSGGRPDDRWLTVTINRPIEEVGTGEKPPPPLDRFGESIDVRTRPAPGGRGTELAVRPAEREARERSSSLLARLSGQDPRQELRHALREAKAVLEAGEVLHADTPPTTRPTPAGKLLGLLDRRSGGEGVL</sequence>
<dbReference type="InterPro" id="IPR023393">
    <property type="entry name" value="START-like_dom_sf"/>
</dbReference>
<organism evidence="2 3">
    <name type="scientific">Streptomyces leeuwenhoekii</name>
    <dbReference type="NCBI Taxonomy" id="1437453"/>
    <lineage>
        <taxon>Bacteria</taxon>
        <taxon>Bacillati</taxon>
        <taxon>Actinomycetota</taxon>
        <taxon>Actinomycetes</taxon>
        <taxon>Kitasatosporales</taxon>
        <taxon>Streptomycetaceae</taxon>
        <taxon>Streptomyces</taxon>
    </lineage>
</organism>
<gene>
    <name evidence="2" type="primary">sle_03590</name>
</gene>
<dbReference type="Proteomes" id="UP000035016">
    <property type="component" value="Chromosome Chromosome"/>
</dbReference>
<dbReference type="RefSeq" id="WP_029387116.1">
    <property type="nucleotide sequence ID" value="NZ_AZSD01000515.1"/>
</dbReference>
<dbReference type="EMBL" id="LN831790">
    <property type="protein sequence ID" value="CQR59821.1"/>
    <property type="molecule type" value="Genomic_DNA"/>
</dbReference>
<feature type="region of interest" description="Disordered" evidence="1">
    <location>
        <begin position="123"/>
        <end position="156"/>
    </location>
</feature>
<evidence type="ECO:0000256" key="1">
    <source>
        <dbReference type="SAM" id="MobiDB-lite"/>
    </source>
</evidence>
<dbReference type="KEGG" id="sle:sle_03590"/>
<proteinExistence type="predicted"/>
<dbReference type="Gene3D" id="3.30.530.20">
    <property type="match status" value="1"/>
</dbReference>
<name>A0A0F7VSI0_STRLW</name>
<feature type="compositionally biased region" description="Basic and acidic residues" evidence="1">
    <location>
        <begin position="84"/>
        <end position="93"/>
    </location>
</feature>
<feature type="compositionally biased region" description="Basic and acidic residues" evidence="1">
    <location>
        <begin position="60"/>
        <end position="69"/>
    </location>
</feature>
<dbReference type="AlphaFoldDB" id="A0A0F7VSI0"/>
<reference evidence="2 3" key="1">
    <citation type="submission" date="2015-02" db="EMBL/GenBank/DDBJ databases">
        <authorList>
            <person name="Gomez-Escribano P.J."/>
        </authorList>
    </citation>
    <scope>NUCLEOTIDE SEQUENCE [LARGE SCALE GENOMIC DNA]</scope>
    <source>
        <strain evidence="3">C34 (DSM 42122 / NRRL B-24963)</strain>
    </source>
</reference>
<protein>
    <submittedName>
        <fullName evidence="2">Uncharacterized protein</fullName>
    </submittedName>
</protein>